<reference evidence="1 2" key="1">
    <citation type="submission" date="2016-10" db="EMBL/GenBank/DDBJ databases">
        <authorList>
            <person name="de Groot N.N."/>
        </authorList>
    </citation>
    <scope>NUCLEOTIDE SEQUENCE [LARGE SCALE GENOMIC DNA]</scope>
    <source>
        <strain evidence="1 2">DSM 22489</strain>
    </source>
</reference>
<dbReference type="RefSeq" id="WP_103933863.1">
    <property type="nucleotide sequence ID" value="NZ_FNVA01000005.1"/>
</dbReference>
<dbReference type="PANTHER" id="PTHR48100">
    <property type="entry name" value="BROAD-SPECIFICITY PHOSPHATASE YOR283W-RELATED"/>
    <property type="match status" value="1"/>
</dbReference>
<protein>
    <submittedName>
        <fullName evidence="1">Broad specificity phosphatase PhoE</fullName>
    </submittedName>
</protein>
<dbReference type="InterPro" id="IPR050275">
    <property type="entry name" value="PGM_Phosphatase"/>
</dbReference>
<dbReference type="Proteomes" id="UP000236728">
    <property type="component" value="Unassembled WGS sequence"/>
</dbReference>
<dbReference type="Pfam" id="PF00300">
    <property type="entry name" value="His_Phos_1"/>
    <property type="match status" value="1"/>
</dbReference>
<dbReference type="SMART" id="SM00855">
    <property type="entry name" value="PGAM"/>
    <property type="match status" value="1"/>
</dbReference>
<evidence type="ECO:0000313" key="1">
    <source>
        <dbReference type="EMBL" id="SEG44996.1"/>
    </source>
</evidence>
<gene>
    <name evidence="1" type="ORF">SAMN05421819_2995</name>
</gene>
<dbReference type="AlphaFoldDB" id="A0A1H6AB71"/>
<dbReference type="InterPro" id="IPR029033">
    <property type="entry name" value="His_PPase_superfam"/>
</dbReference>
<dbReference type="EMBL" id="FNVA01000005">
    <property type="protein sequence ID" value="SEG44996.1"/>
    <property type="molecule type" value="Genomic_DNA"/>
</dbReference>
<dbReference type="InterPro" id="IPR013078">
    <property type="entry name" value="His_Pase_superF_clade-1"/>
</dbReference>
<proteinExistence type="predicted"/>
<dbReference type="Gene3D" id="3.40.50.1240">
    <property type="entry name" value="Phosphoglycerate mutase-like"/>
    <property type="match status" value="1"/>
</dbReference>
<dbReference type="SUPFAM" id="SSF53254">
    <property type="entry name" value="Phosphoglycerate mutase-like"/>
    <property type="match status" value="1"/>
</dbReference>
<dbReference type="PANTHER" id="PTHR48100:SF15">
    <property type="entry name" value="SEDOHEPTULOSE 1,7-BISPHOSPHATASE"/>
    <property type="match status" value="1"/>
</dbReference>
<keyword evidence="2" id="KW-1185">Reference proteome</keyword>
<sequence>MIDIDRASGAASAVTRRATFIRHGESMANIGQWDGGFAEIPLTNVGERQSEILADKWAFTPDLIVVSPYLRTQQTAAPTIARFPGVPVETWPIHEFTFWDPAYWDAGPDDTFEMVERFWRKADPDYRHAKETETFRDLLGRTEAALATLAERPEERVLLFTHGHFMQALRHTLFYPEWTPHEKMANFRAYDDVHRVRNTETMNVELTNGEWRLLKS</sequence>
<dbReference type="GO" id="GO:0070297">
    <property type="term" value="P:regulation of phosphorelay signal transduction system"/>
    <property type="evidence" value="ECO:0007669"/>
    <property type="project" value="TreeGrafter"/>
</dbReference>
<evidence type="ECO:0000313" key="2">
    <source>
        <dbReference type="Proteomes" id="UP000236728"/>
    </source>
</evidence>
<organism evidence="1 2">
    <name type="scientific">Bryocella elongata</name>
    <dbReference type="NCBI Taxonomy" id="863522"/>
    <lineage>
        <taxon>Bacteria</taxon>
        <taxon>Pseudomonadati</taxon>
        <taxon>Acidobacteriota</taxon>
        <taxon>Terriglobia</taxon>
        <taxon>Terriglobales</taxon>
        <taxon>Acidobacteriaceae</taxon>
        <taxon>Bryocella</taxon>
    </lineage>
</organism>
<accession>A0A1H6AB71</accession>
<dbReference type="GO" id="GO:0101006">
    <property type="term" value="F:protein histidine phosphatase activity"/>
    <property type="evidence" value="ECO:0007669"/>
    <property type="project" value="TreeGrafter"/>
</dbReference>
<name>A0A1H6AB71_9BACT</name>
<dbReference type="OrthoDB" id="7925971at2"/>
<dbReference type="CDD" id="cd07067">
    <property type="entry name" value="HP_PGM_like"/>
    <property type="match status" value="1"/>
</dbReference>